<dbReference type="RefSeq" id="WP_075818865.1">
    <property type="nucleotide sequence ID" value="NZ_CAJUTZ010000123.1"/>
</dbReference>
<sequence>MPKYVNKDTLADTLVSTLHLKNKRQAHEAVNALIEEMSSALESGGVIDIAYFGKFYIFDRKSRMGINPVTKEKMEIQATRLPKFKPSQTLKKRCNQSLEEDPAQSDEE</sequence>
<feature type="compositionally biased region" description="Acidic residues" evidence="5">
    <location>
        <begin position="98"/>
        <end position="108"/>
    </location>
</feature>
<dbReference type="GeneID" id="82202523"/>
<organism evidence="6 7">
    <name type="scientific">Ileibacterium valens</name>
    <dbReference type="NCBI Taxonomy" id="1862668"/>
    <lineage>
        <taxon>Bacteria</taxon>
        <taxon>Bacillati</taxon>
        <taxon>Bacillota</taxon>
        <taxon>Erysipelotrichia</taxon>
        <taxon>Erysipelotrichales</taxon>
        <taxon>Erysipelotrichaceae</taxon>
        <taxon>Ileibacterium</taxon>
    </lineage>
</organism>
<dbReference type="PANTHER" id="PTHR33175:SF3">
    <property type="entry name" value="DNA-BINDING PROTEIN HU-BETA"/>
    <property type="match status" value="1"/>
</dbReference>
<dbReference type="PANTHER" id="PTHR33175">
    <property type="entry name" value="DNA-BINDING PROTEIN HU"/>
    <property type="match status" value="1"/>
</dbReference>
<evidence type="ECO:0000256" key="5">
    <source>
        <dbReference type="SAM" id="MobiDB-lite"/>
    </source>
</evidence>
<evidence type="ECO:0000313" key="6">
    <source>
        <dbReference type="EMBL" id="OLU40661.1"/>
    </source>
</evidence>
<gene>
    <name evidence="6" type="ORF">BO222_04745</name>
</gene>
<keyword evidence="2" id="KW-0226">DNA condensation</keyword>
<dbReference type="SUPFAM" id="SSF47729">
    <property type="entry name" value="IHF-like DNA-binding proteins"/>
    <property type="match status" value="1"/>
</dbReference>
<dbReference type="Pfam" id="PF00216">
    <property type="entry name" value="Bac_DNA_binding"/>
    <property type="match status" value="1"/>
</dbReference>
<reference evidence="6 7" key="1">
    <citation type="submission" date="2016-11" db="EMBL/GenBank/DDBJ databases">
        <title>Description of two novel members of the family Erysipelotrichaceae: Ileibacterium lipovorans gen. nov., sp. nov. and Dubosiella newyorkensis, gen. nov., sp. nov.</title>
        <authorList>
            <person name="Cox L.M."/>
            <person name="Sohn J."/>
            <person name="Tyrrell K.L."/>
            <person name="Citron D.M."/>
            <person name="Lawson P.A."/>
            <person name="Patel N.B."/>
            <person name="Iizumi T."/>
            <person name="Perez-Perez G.I."/>
            <person name="Goldstein E.J."/>
            <person name="Blaser M.J."/>
        </authorList>
    </citation>
    <scope>NUCLEOTIDE SEQUENCE [LARGE SCALE GENOMIC DNA]</scope>
    <source>
        <strain evidence="6 7">NYU-BL-A3</strain>
    </source>
</reference>
<evidence type="ECO:0000256" key="1">
    <source>
        <dbReference type="ARBA" id="ARBA00010529"/>
    </source>
</evidence>
<accession>A0A1U7NGY2</accession>
<dbReference type="OrthoDB" id="9799835at2"/>
<evidence type="ECO:0000256" key="3">
    <source>
        <dbReference type="ARBA" id="ARBA00023125"/>
    </source>
</evidence>
<feature type="region of interest" description="Disordered" evidence="5">
    <location>
        <begin position="77"/>
        <end position="108"/>
    </location>
</feature>
<dbReference type="CDD" id="cd13831">
    <property type="entry name" value="HU"/>
    <property type="match status" value="1"/>
</dbReference>
<comment type="similarity">
    <text evidence="1 4">Belongs to the bacterial histone-like protein family.</text>
</comment>
<dbReference type="GO" id="GO:0030527">
    <property type="term" value="F:structural constituent of chromatin"/>
    <property type="evidence" value="ECO:0007669"/>
    <property type="project" value="InterPro"/>
</dbReference>
<dbReference type="Gene3D" id="4.10.520.10">
    <property type="entry name" value="IHF-like DNA-binding proteins"/>
    <property type="match status" value="1"/>
</dbReference>
<dbReference type="InterPro" id="IPR010992">
    <property type="entry name" value="IHF-like_DNA-bd_dom_sf"/>
</dbReference>
<dbReference type="Proteomes" id="UP000186341">
    <property type="component" value="Unassembled WGS sequence"/>
</dbReference>
<dbReference type="InterPro" id="IPR000119">
    <property type="entry name" value="Hist_DNA-bd"/>
</dbReference>
<evidence type="ECO:0000256" key="2">
    <source>
        <dbReference type="ARBA" id="ARBA00023067"/>
    </source>
</evidence>
<dbReference type="PRINTS" id="PR01727">
    <property type="entry name" value="DNABINDINGHU"/>
</dbReference>
<name>A0A1U7NGY2_9FIRM</name>
<dbReference type="GO" id="GO:0003677">
    <property type="term" value="F:DNA binding"/>
    <property type="evidence" value="ECO:0007669"/>
    <property type="project" value="UniProtKB-KW"/>
</dbReference>
<dbReference type="GO" id="GO:0030261">
    <property type="term" value="P:chromosome condensation"/>
    <property type="evidence" value="ECO:0007669"/>
    <property type="project" value="UniProtKB-KW"/>
</dbReference>
<dbReference type="SMART" id="SM00411">
    <property type="entry name" value="BHL"/>
    <property type="match status" value="1"/>
</dbReference>
<keyword evidence="3" id="KW-0238">DNA-binding</keyword>
<dbReference type="AlphaFoldDB" id="A0A1U7NGY2"/>
<protein>
    <submittedName>
        <fullName evidence="6">Diphthine synthase</fullName>
    </submittedName>
</protein>
<dbReference type="GO" id="GO:0005829">
    <property type="term" value="C:cytosol"/>
    <property type="evidence" value="ECO:0007669"/>
    <property type="project" value="TreeGrafter"/>
</dbReference>
<comment type="caution">
    <text evidence="6">The sequence shown here is derived from an EMBL/GenBank/DDBJ whole genome shotgun (WGS) entry which is preliminary data.</text>
</comment>
<dbReference type="EMBL" id="MPJW01000101">
    <property type="protein sequence ID" value="OLU40661.1"/>
    <property type="molecule type" value="Genomic_DNA"/>
</dbReference>
<evidence type="ECO:0000256" key="4">
    <source>
        <dbReference type="RuleBase" id="RU003939"/>
    </source>
</evidence>
<proteinExistence type="inferred from homology"/>
<keyword evidence="7" id="KW-1185">Reference proteome</keyword>
<evidence type="ECO:0000313" key="7">
    <source>
        <dbReference type="Proteomes" id="UP000186341"/>
    </source>
</evidence>